<protein>
    <submittedName>
        <fullName evidence="7">Uncharacterized protein</fullName>
    </submittedName>
</protein>
<evidence type="ECO:0000313" key="5">
    <source>
        <dbReference type="EMBL" id="KAE9114248.1"/>
    </source>
</evidence>
<evidence type="ECO:0000313" key="8">
    <source>
        <dbReference type="EMBL" id="KAE9230000.1"/>
    </source>
</evidence>
<reference evidence="12 13" key="1">
    <citation type="submission" date="2018-08" db="EMBL/GenBank/DDBJ databases">
        <title>Genomic investigation of the strawberry pathogen Phytophthora fragariae indicates pathogenicity is determined by transcriptional variation in three key races.</title>
        <authorList>
            <person name="Adams T.M."/>
            <person name="Armitage A.D."/>
            <person name="Sobczyk M.K."/>
            <person name="Bates H.J."/>
            <person name="Dunwell J.M."/>
            <person name="Nellist C.F."/>
            <person name="Harrison R.J."/>
        </authorList>
    </citation>
    <scope>NUCLEOTIDE SEQUENCE [LARGE SCALE GENOMIC DNA]</scope>
    <source>
        <strain evidence="10 14">A4</strain>
        <strain evidence="9 15">BC-1</strain>
        <strain evidence="8 19">BC-23</strain>
        <strain evidence="7 13">NOV-27</strain>
        <strain evidence="6 16">NOV-5</strain>
        <strain evidence="4 17">NOV-71</strain>
        <strain evidence="11 20">NOV-77</strain>
        <strain evidence="2 12">NOV-9</strain>
        <strain evidence="5 21">ONT-3</strain>
        <strain evidence="3 18">SCRP245</strain>
    </source>
</reference>
<evidence type="ECO:0000313" key="11">
    <source>
        <dbReference type="EMBL" id="KAE9348819.1"/>
    </source>
</evidence>
<evidence type="ECO:0000313" key="20">
    <source>
        <dbReference type="Proteomes" id="UP000486351"/>
    </source>
</evidence>
<dbReference type="EMBL" id="QXGD01000549">
    <property type="protein sequence ID" value="KAE9234499.1"/>
    <property type="molecule type" value="Genomic_DNA"/>
</dbReference>
<feature type="compositionally biased region" description="Basic residues" evidence="1">
    <location>
        <begin position="59"/>
        <end position="69"/>
    </location>
</feature>
<evidence type="ECO:0000313" key="7">
    <source>
        <dbReference type="EMBL" id="KAE9214451.1"/>
    </source>
</evidence>
<evidence type="ECO:0000313" key="21">
    <source>
        <dbReference type="Proteomes" id="UP000488956"/>
    </source>
</evidence>
<organism evidence="7 13">
    <name type="scientific">Phytophthora fragariae</name>
    <dbReference type="NCBI Taxonomy" id="53985"/>
    <lineage>
        <taxon>Eukaryota</taxon>
        <taxon>Sar</taxon>
        <taxon>Stramenopiles</taxon>
        <taxon>Oomycota</taxon>
        <taxon>Peronosporomycetes</taxon>
        <taxon>Peronosporales</taxon>
        <taxon>Peronosporaceae</taxon>
        <taxon>Phytophthora</taxon>
    </lineage>
</organism>
<comment type="caution">
    <text evidence="7">The sequence shown here is derived from an EMBL/GenBank/DDBJ whole genome shotgun (WGS) entry which is preliminary data.</text>
</comment>
<dbReference type="Proteomes" id="UP000429523">
    <property type="component" value="Unassembled WGS sequence"/>
</dbReference>
<evidence type="ECO:0000313" key="13">
    <source>
        <dbReference type="Proteomes" id="UP000433483"/>
    </source>
</evidence>
<evidence type="ECO:0000313" key="9">
    <source>
        <dbReference type="EMBL" id="KAE9234499.1"/>
    </source>
</evidence>
<evidence type="ECO:0000313" key="15">
    <source>
        <dbReference type="Proteomes" id="UP000440367"/>
    </source>
</evidence>
<proteinExistence type="predicted"/>
<dbReference type="EMBL" id="QXGA01000312">
    <property type="protein sequence ID" value="KAE9148049.1"/>
    <property type="molecule type" value="Genomic_DNA"/>
</dbReference>
<evidence type="ECO:0000313" key="19">
    <source>
        <dbReference type="Proteomes" id="UP000476176"/>
    </source>
</evidence>
<dbReference type="EMBL" id="QXGE01000561">
    <property type="protein sequence ID" value="KAE9308985.1"/>
    <property type="molecule type" value="Genomic_DNA"/>
</dbReference>
<dbReference type="EMBL" id="QXGB01000450">
    <property type="protein sequence ID" value="KAE9214451.1"/>
    <property type="molecule type" value="Genomic_DNA"/>
</dbReference>
<sequence length="69" mass="7680">MVVLKKCRNRMIALMRPSAFILSSVSSITAAMTTESSEVCRSMHTRSGSAPCYDSNHPQRGRSYRASIR</sequence>
<dbReference type="EMBL" id="QXFW01000626">
    <property type="protein sequence ID" value="KAE9007004.1"/>
    <property type="molecule type" value="Genomic_DNA"/>
</dbReference>
<dbReference type="Proteomes" id="UP000476176">
    <property type="component" value="Unassembled WGS sequence"/>
</dbReference>
<evidence type="ECO:0000313" key="6">
    <source>
        <dbReference type="EMBL" id="KAE9148049.1"/>
    </source>
</evidence>
<dbReference type="EMBL" id="QXFZ01000605">
    <property type="protein sequence ID" value="KAE9110469.1"/>
    <property type="molecule type" value="Genomic_DNA"/>
</dbReference>
<evidence type="ECO:0000313" key="12">
    <source>
        <dbReference type="Proteomes" id="UP000429523"/>
    </source>
</evidence>
<dbReference type="Proteomes" id="UP000433483">
    <property type="component" value="Unassembled WGS sequence"/>
</dbReference>
<dbReference type="EMBL" id="QXFY01000298">
    <property type="protein sequence ID" value="KAE9348819.1"/>
    <property type="molecule type" value="Genomic_DNA"/>
</dbReference>
<dbReference type="EMBL" id="QXGC01000556">
    <property type="protein sequence ID" value="KAE9230000.1"/>
    <property type="molecule type" value="Genomic_DNA"/>
</dbReference>
<dbReference type="AlphaFoldDB" id="A0A6A3Y9D8"/>
<evidence type="ECO:0000313" key="16">
    <source>
        <dbReference type="Proteomes" id="UP000440732"/>
    </source>
</evidence>
<accession>A0A6A3Y9D8</accession>
<evidence type="ECO:0000313" key="4">
    <source>
        <dbReference type="EMBL" id="KAE9110469.1"/>
    </source>
</evidence>
<evidence type="ECO:0000313" key="14">
    <source>
        <dbReference type="Proteomes" id="UP000437068"/>
    </source>
</evidence>
<dbReference type="Proteomes" id="UP000460718">
    <property type="component" value="Unassembled WGS sequence"/>
</dbReference>
<evidence type="ECO:0000313" key="17">
    <source>
        <dbReference type="Proteomes" id="UP000441208"/>
    </source>
</evidence>
<feature type="region of interest" description="Disordered" evidence="1">
    <location>
        <begin position="45"/>
        <end position="69"/>
    </location>
</feature>
<dbReference type="Proteomes" id="UP000440732">
    <property type="component" value="Unassembled WGS sequence"/>
</dbReference>
<evidence type="ECO:0000313" key="3">
    <source>
        <dbReference type="EMBL" id="KAE9007004.1"/>
    </source>
</evidence>
<evidence type="ECO:0000256" key="1">
    <source>
        <dbReference type="SAM" id="MobiDB-lite"/>
    </source>
</evidence>
<evidence type="ECO:0000313" key="18">
    <source>
        <dbReference type="Proteomes" id="UP000460718"/>
    </source>
</evidence>
<gene>
    <name evidence="10" type="ORF">PF001_g10902</name>
    <name evidence="9" type="ORF">PF002_g11796</name>
    <name evidence="8" type="ORF">PF004_g10618</name>
    <name evidence="7" type="ORF">PF005_g9822</name>
    <name evidence="6" type="ORF">PF006_g7337</name>
    <name evidence="4" type="ORF">PF007_g11853</name>
    <name evidence="11" type="ORF">PF008_g7167</name>
    <name evidence="2" type="ORF">PF009_g11010</name>
    <name evidence="5" type="ORF">PF010_g9776</name>
    <name evidence="3" type="ORF">PF011_g11324</name>
</gene>
<dbReference type="Proteomes" id="UP000488956">
    <property type="component" value="Unassembled WGS sequence"/>
</dbReference>
<dbReference type="EMBL" id="QXGF01000510">
    <property type="protein sequence ID" value="KAE8939137.1"/>
    <property type="molecule type" value="Genomic_DNA"/>
</dbReference>
<evidence type="ECO:0000313" key="2">
    <source>
        <dbReference type="EMBL" id="KAE8939137.1"/>
    </source>
</evidence>
<keyword evidence="13" id="KW-1185">Reference proteome</keyword>
<dbReference type="Proteomes" id="UP000440367">
    <property type="component" value="Unassembled WGS sequence"/>
</dbReference>
<dbReference type="Proteomes" id="UP000437068">
    <property type="component" value="Unassembled WGS sequence"/>
</dbReference>
<dbReference type="Proteomes" id="UP000486351">
    <property type="component" value="Unassembled WGS sequence"/>
</dbReference>
<name>A0A6A3Y9D8_9STRA</name>
<dbReference type="EMBL" id="QXFX01000476">
    <property type="protein sequence ID" value="KAE9114248.1"/>
    <property type="molecule type" value="Genomic_DNA"/>
</dbReference>
<dbReference type="Proteomes" id="UP000441208">
    <property type="component" value="Unassembled WGS sequence"/>
</dbReference>
<evidence type="ECO:0000313" key="10">
    <source>
        <dbReference type="EMBL" id="KAE9308985.1"/>
    </source>
</evidence>